<protein>
    <submittedName>
        <fullName evidence="2">Uncharacterized protein</fullName>
    </submittedName>
</protein>
<keyword evidence="1" id="KW-0812">Transmembrane</keyword>
<comment type="caution">
    <text evidence="2">The sequence shown here is derived from an EMBL/GenBank/DDBJ whole genome shotgun (WGS) entry which is preliminary data.</text>
</comment>
<proteinExistence type="predicted"/>
<evidence type="ECO:0000313" key="3">
    <source>
        <dbReference type="Proteomes" id="UP000178585"/>
    </source>
</evidence>
<feature type="transmembrane region" description="Helical" evidence="1">
    <location>
        <begin position="122"/>
        <end position="143"/>
    </location>
</feature>
<evidence type="ECO:0000313" key="2">
    <source>
        <dbReference type="EMBL" id="OGC86998.1"/>
    </source>
</evidence>
<evidence type="ECO:0000256" key="1">
    <source>
        <dbReference type="SAM" id="Phobius"/>
    </source>
</evidence>
<dbReference type="EMBL" id="MEWZ01000009">
    <property type="protein sequence ID" value="OGC86998.1"/>
    <property type="molecule type" value="Genomic_DNA"/>
</dbReference>
<feature type="transmembrane region" description="Helical" evidence="1">
    <location>
        <begin position="27"/>
        <end position="44"/>
    </location>
</feature>
<keyword evidence="1" id="KW-0472">Membrane</keyword>
<reference evidence="2 3" key="1">
    <citation type="journal article" date="2016" name="Nat. Commun.">
        <title>Thousands of microbial genomes shed light on interconnected biogeochemical processes in an aquifer system.</title>
        <authorList>
            <person name="Anantharaman K."/>
            <person name="Brown C.T."/>
            <person name="Hug L.A."/>
            <person name="Sharon I."/>
            <person name="Castelle C.J."/>
            <person name="Probst A.J."/>
            <person name="Thomas B.C."/>
            <person name="Singh A."/>
            <person name="Wilkins M.J."/>
            <person name="Karaoz U."/>
            <person name="Brodie E.L."/>
            <person name="Williams K.H."/>
            <person name="Hubbard S.S."/>
            <person name="Banfield J.F."/>
        </authorList>
    </citation>
    <scope>NUCLEOTIDE SEQUENCE [LARGE SCALE GENOMIC DNA]</scope>
</reference>
<accession>A0A1F4XZG9</accession>
<organism evidence="2 3">
    <name type="scientific">Candidatus Adlerbacteria bacterium RIFCSPLOWO2_01_FULL_54_21b</name>
    <dbReference type="NCBI Taxonomy" id="1797245"/>
    <lineage>
        <taxon>Bacteria</taxon>
        <taxon>Candidatus Adleribacteriota</taxon>
    </lineage>
</organism>
<sequence>MRNGEPNVYAALATLRNGYMQMQWSRVQMYLVFNTIALPLVFGTDAEETAKFVISATGLTVHTLLPIAIWRGERWVRFFCQRMADLEQLDQEEGSQSGPRVQTFGHPDFEALRGSRTASRKLFAPIAIALELAWLAEVIRHAYLLYIG</sequence>
<feature type="transmembrane region" description="Helical" evidence="1">
    <location>
        <begin position="50"/>
        <end position="70"/>
    </location>
</feature>
<dbReference type="Proteomes" id="UP000178585">
    <property type="component" value="Unassembled WGS sequence"/>
</dbReference>
<keyword evidence="1" id="KW-1133">Transmembrane helix</keyword>
<name>A0A1F4XZG9_9BACT</name>
<gene>
    <name evidence="2" type="ORF">A2949_01330</name>
</gene>
<dbReference type="AlphaFoldDB" id="A0A1F4XZG9"/>